<accession>A0ACC4BRU4</accession>
<comment type="caution">
    <text evidence="1">The sequence shown here is derived from an EMBL/GenBank/DDBJ whole genome shotgun (WGS) entry which is preliminary data.</text>
</comment>
<protein>
    <submittedName>
        <fullName evidence="1">Uncharacterized protein</fullName>
    </submittedName>
</protein>
<gene>
    <name evidence="1" type="ORF">D5086_015442</name>
</gene>
<name>A0ACC4BRU4_POPAL</name>
<sequence>MCKTILICFNECFAHQPDSCPRQFGLLEVRSNLIEFPKIKYKRRFAGTKGQNWEDGLFSSYIQIWRCRKENFIGNPSRPLQPVGSPPLVSQVRVEGTTTACGSIFSSFIGVADGPIFTPLPSTPLVVDDSLEQASRQIQMHTCKTYVRRRKHQIHVCKIYVIRGKRNPAPLVVVDDVLVQSLG</sequence>
<organism evidence="1 2">
    <name type="scientific">Populus alba</name>
    <name type="common">White poplar</name>
    <dbReference type="NCBI Taxonomy" id="43335"/>
    <lineage>
        <taxon>Eukaryota</taxon>
        <taxon>Viridiplantae</taxon>
        <taxon>Streptophyta</taxon>
        <taxon>Embryophyta</taxon>
        <taxon>Tracheophyta</taxon>
        <taxon>Spermatophyta</taxon>
        <taxon>Magnoliopsida</taxon>
        <taxon>eudicotyledons</taxon>
        <taxon>Gunneridae</taxon>
        <taxon>Pentapetalae</taxon>
        <taxon>rosids</taxon>
        <taxon>fabids</taxon>
        <taxon>Malpighiales</taxon>
        <taxon>Salicaceae</taxon>
        <taxon>Saliceae</taxon>
        <taxon>Populus</taxon>
    </lineage>
</organism>
<proteinExistence type="predicted"/>
<evidence type="ECO:0000313" key="1">
    <source>
        <dbReference type="EMBL" id="KAL3581110.1"/>
    </source>
</evidence>
<reference evidence="1 2" key="1">
    <citation type="journal article" date="2024" name="Plant Biotechnol. J.">
        <title>Genome and CRISPR/Cas9 system of a widespread forest tree (Populus alba) in the world.</title>
        <authorList>
            <person name="Liu Y.J."/>
            <person name="Jiang P.F."/>
            <person name="Han X.M."/>
            <person name="Li X.Y."/>
            <person name="Wang H.M."/>
            <person name="Wang Y.J."/>
            <person name="Wang X.X."/>
            <person name="Zeng Q.Y."/>
        </authorList>
    </citation>
    <scope>NUCLEOTIDE SEQUENCE [LARGE SCALE GENOMIC DNA]</scope>
    <source>
        <strain evidence="2">cv. PAL-ZL1</strain>
    </source>
</reference>
<evidence type="ECO:0000313" key="2">
    <source>
        <dbReference type="Proteomes" id="UP000309997"/>
    </source>
</evidence>
<keyword evidence="2" id="KW-1185">Reference proteome</keyword>
<dbReference type="EMBL" id="RCHU02000008">
    <property type="protein sequence ID" value="KAL3581110.1"/>
    <property type="molecule type" value="Genomic_DNA"/>
</dbReference>
<dbReference type="Proteomes" id="UP000309997">
    <property type="component" value="Unassembled WGS sequence"/>
</dbReference>